<comment type="caution">
    <text evidence="3">The sequence shown here is derived from an EMBL/GenBank/DDBJ whole genome shotgun (WGS) entry which is preliminary data.</text>
</comment>
<feature type="coiled-coil region" evidence="1">
    <location>
        <begin position="169"/>
        <end position="216"/>
    </location>
</feature>
<dbReference type="Proteomes" id="UP001317259">
    <property type="component" value="Unassembled WGS sequence"/>
</dbReference>
<dbReference type="EMBL" id="JAKRKC020000007">
    <property type="protein sequence ID" value="MCK2222081.1"/>
    <property type="molecule type" value="Genomic_DNA"/>
</dbReference>
<feature type="non-terminal residue" evidence="3">
    <location>
        <position position="624"/>
    </location>
</feature>
<dbReference type="RefSeq" id="WP_247815859.1">
    <property type="nucleotide sequence ID" value="NZ_JAKRKC020000007.1"/>
</dbReference>
<keyword evidence="3" id="KW-0547">Nucleotide-binding</keyword>
<reference evidence="3 4" key="1">
    <citation type="submission" date="2022-04" db="EMBL/GenBank/DDBJ databases">
        <title>Genome draft of Actinomadura sp. ATCC 31491.</title>
        <authorList>
            <person name="Shi X."/>
            <person name="Du Y."/>
        </authorList>
    </citation>
    <scope>NUCLEOTIDE SEQUENCE [LARGE SCALE GENOMIC DNA]</scope>
    <source>
        <strain evidence="3 4">ATCC 31491</strain>
        <plasmid evidence="3">unnamed4</plasmid>
    </source>
</reference>
<dbReference type="Gene3D" id="3.40.50.10810">
    <property type="entry name" value="Tandem AAA-ATPase domain"/>
    <property type="match status" value="1"/>
</dbReference>
<organism evidence="3 4">
    <name type="scientific">Actinomadura luzonensis</name>
    <dbReference type="NCBI Taxonomy" id="2805427"/>
    <lineage>
        <taxon>Bacteria</taxon>
        <taxon>Bacillati</taxon>
        <taxon>Actinomycetota</taxon>
        <taxon>Actinomycetes</taxon>
        <taxon>Streptosporangiales</taxon>
        <taxon>Thermomonosporaceae</taxon>
        <taxon>Actinomadura</taxon>
    </lineage>
</organism>
<keyword evidence="3" id="KW-0347">Helicase</keyword>
<keyword evidence="3" id="KW-0067">ATP-binding</keyword>
<proteinExistence type="predicted"/>
<sequence length="624" mass="69174">MAERFSEWVWEDPDRAARLARRYNDLFNSVVLRSYDDADPALPGLADGWTPRPHQKAAVARILSEPAVLLAHEVGAGKTAEMVMGAMELRRTGLARKPAIVIPNHMLEQFSREFLEIYPQARILTASSEDLQGDKRREFVARAATGDWDAVILTQKAFEKIDMRPEAQEAYMNAELDMLREQIARAKEREGKSLLLKDMERKLAAAEEKLKSKLDGVKDEGAVYFEQTGIDYLMVDEAHHFKNLRTASAIEGAAIDGSNRASDLHMKLHYLRSTSTSGRVVTLATGTPIANSVTEAYTMQRYLRPDLLEDAGLEDFDSWAATFGEIVTEIELNPDGNGFRQKARFAKFRNVPELIRLYRIAADVKTAADLNLPTPPVRRDANGNRGETVVIPASEEQLAYIAELGRRAEKIRMGGVDPAEDNMLKISGDGKRAALDMRLIDPGAGGEGGKIDVASDRIAAIFHETKNHVYPVSKDNPNPHPTLGALQIVFMDQGTPQPKSSGPKLRRHEVPAGAVAAGMLMWDRGHARKVLAVRASEDGNSYTVDLATAKGSKQIQVNSWDYVDISREGEFEDAGVERWSAYDAMKEQLIARGVPAEKIRYIHEASTDQQKAKLFEDARTGKIA</sequence>
<feature type="domain" description="Helicase ATP-binding" evidence="2">
    <location>
        <begin position="47"/>
        <end position="319"/>
    </location>
</feature>
<dbReference type="InterPro" id="IPR014001">
    <property type="entry name" value="Helicase_ATP-bd"/>
</dbReference>
<keyword evidence="1" id="KW-0175">Coiled coil</keyword>
<geneLocation type="plasmid" evidence="3">
    <name>unnamed4</name>
</geneLocation>
<dbReference type="Pfam" id="PF00176">
    <property type="entry name" value="SNF2-rel_dom"/>
    <property type="match status" value="1"/>
</dbReference>
<dbReference type="SUPFAM" id="SSF52540">
    <property type="entry name" value="P-loop containing nucleoside triphosphate hydrolases"/>
    <property type="match status" value="1"/>
</dbReference>
<keyword evidence="3" id="KW-0378">Hydrolase</keyword>
<evidence type="ECO:0000313" key="4">
    <source>
        <dbReference type="Proteomes" id="UP001317259"/>
    </source>
</evidence>
<protein>
    <submittedName>
        <fullName evidence="3">DEAD/DEAH box helicase family protein</fullName>
    </submittedName>
</protein>
<dbReference type="InterPro" id="IPR038718">
    <property type="entry name" value="SNF2-like_sf"/>
</dbReference>
<dbReference type="InterPro" id="IPR052933">
    <property type="entry name" value="DNA_Protect_Modify"/>
</dbReference>
<dbReference type="PANTHER" id="PTHR41313:SF1">
    <property type="entry name" value="DNA METHYLASE ADENINE-SPECIFIC DOMAIN-CONTAINING PROTEIN"/>
    <property type="match status" value="1"/>
</dbReference>
<dbReference type="GO" id="GO:0004386">
    <property type="term" value="F:helicase activity"/>
    <property type="evidence" value="ECO:0007669"/>
    <property type="project" value="UniProtKB-KW"/>
</dbReference>
<keyword evidence="4" id="KW-1185">Reference proteome</keyword>
<dbReference type="InterPro" id="IPR000330">
    <property type="entry name" value="SNF2_N"/>
</dbReference>
<gene>
    <name evidence="3" type="ORF">MF672_050995</name>
</gene>
<dbReference type="InterPro" id="IPR027417">
    <property type="entry name" value="P-loop_NTPase"/>
</dbReference>
<name>A0ABT0GBY7_9ACTN</name>
<dbReference type="PANTHER" id="PTHR41313">
    <property type="entry name" value="ADENINE-SPECIFIC METHYLTRANSFERASE"/>
    <property type="match status" value="1"/>
</dbReference>
<dbReference type="SMART" id="SM00487">
    <property type="entry name" value="DEXDc"/>
    <property type="match status" value="1"/>
</dbReference>
<evidence type="ECO:0000259" key="2">
    <source>
        <dbReference type="SMART" id="SM00487"/>
    </source>
</evidence>
<evidence type="ECO:0000256" key="1">
    <source>
        <dbReference type="SAM" id="Coils"/>
    </source>
</evidence>
<keyword evidence="3" id="KW-0614">Plasmid</keyword>
<evidence type="ECO:0000313" key="3">
    <source>
        <dbReference type="EMBL" id="MCK2222081.1"/>
    </source>
</evidence>
<accession>A0ABT0GBY7</accession>